<keyword evidence="2" id="KW-0732">Signal</keyword>
<feature type="signal peptide" evidence="2">
    <location>
        <begin position="1"/>
        <end position="23"/>
    </location>
</feature>
<feature type="chain" id="PRO_5001539916" evidence="2">
    <location>
        <begin position="24"/>
        <end position="122"/>
    </location>
</feature>
<name>A0A024VZ83_PLAFA</name>
<organism evidence="3 4">
    <name type="scientific">Plasmodium falciparum Tanzania</name>
    <name type="common">2000708</name>
    <dbReference type="NCBI Taxonomy" id="1036725"/>
    <lineage>
        <taxon>Eukaryota</taxon>
        <taxon>Sar</taxon>
        <taxon>Alveolata</taxon>
        <taxon>Apicomplexa</taxon>
        <taxon>Aconoidasida</taxon>
        <taxon>Haemosporida</taxon>
        <taxon>Plasmodiidae</taxon>
        <taxon>Plasmodium</taxon>
        <taxon>Plasmodium (Laverania)</taxon>
    </lineage>
</organism>
<proteinExistence type="predicted"/>
<accession>A0A024VZ83</accession>
<gene>
    <name evidence="3" type="ORF">PFTANZ_05511</name>
</gene>
<dbReference type="AlphaFoldDB" id="A0A024VZ83"/>
<keyword evidence="1" id="KW-0812">Transmembrane</keyword>
<reference evidence="3 4" key="2">
    <citation type="submission" date="2013-02" db="EMBL/GenBank/DDBJ databases">
        <title>The Genome Sequence of Plasmodium falciparum Tanzania (2000708).</title>
        <authorList>
            <consortium name="The Broad Institute Genome Sequencing Platform"/>
            <consortium name="The Broad Institute Genome Sequencing Center for Infectious Disease"/>
            <person name="Neafsey D."/>
            <person name="Cheeseman I."/>
            <person name="Volkman S."/>
            <person name="Adams J."/>
            <person name="Walker B."/>
            <person name="Young S.K."/>
            <person name="Zeng Q."/>
            <person name="Gargeya S."/>
            <person name="Fitzgerald M."/>
            <person name="Haas B."/>
            <person name="Abouelleil A."/>
            <person name="Alvarado L."/>
            <person name="Arachchi H.M."/>
            <person name="Berlin A.M."/>
            <person name="Chapman S.B."/>
            <person name="Dewar J."/>
            <person name="Goldberg J."/>
            <person name="Griggs A."/>
            <person name="Gujja S."/>
            <person name="Hansen M."/>
            <person name="Howarth C."/>
            <person name="Imamovic A."/>
            <person name="Larimer J."/>
            <person name="McCowan C."/>
            <person name="Murphy C."/>
            <person name="Neiman D."/>
            <person name="Pearson M."/>
            <person name="Priest M."/>
            <person name="Roberts A."/>
            <person name="Saif S."/>
            <person name="Shea T."/>
            <person name="Sisk P."/>
            <person name="Sykes S."/>
            <person name="Wortman J."/>
            <person name="Nusbaum C."/>
            <person name="Birren B."/>
        </authorList>
    </citation>
    <scope>NUCLEOTIDE SEQUENCE [LARGE SCALE GENOMIC DNA]</scope>
    <source>
        <strain evidence="4">Tanzania (2000708)</strain>
    </source>
</reference>
<sequence>MYRNIFASIILCLLLFLSSNCYGKSNLRNYINGFNEFIEDDKNSNFEIKLPVINFPVSSNDITNDYKNEEKASRDNLLNNEEIEPSTYYSVLPSLLNAVYLFSSICFILCLTGLNAHRTSKR</sequence>
<feature type="transmembrane region" description="Helical" evidence="1">
    <location>
        <begin position="95"/>
        <end position="116"/>
    </location>
</feature>
<keyword evidence="1" id="KW-0472">Membrane</keyword>
<keyword evidence="1" id="KW-1133">Transmembrane helix</keyword>
<dbReference type="Proteomes" id="UP000030708">
    <property type="component" value="Unassembled WGS sequence"/>
</dbReference>
<evidence type="ECO:0000313" key="4">
    <source>
        <dbReference type="Proteomes" id="UP000030708"/>
    </source>
</evidence>
<feature type="non-terminal residue" evidence="3">
    <location>
        <position position="122"/>
    </location>
</feature>
<dbReference type="OrthoDB" id="37244at2759"/>
<reference evidence="3 4" key="1">
    <citation type="submission" date="2013-02" db="EMBL/GenBank/DDBJ databases">
        <title>The Genome Annotation of Plasmodium falciparum Tanzania (2000708).</title>
        <authorList>
            <consortium name="The Broad Institute Genome Sequencing Platform"/>
            <consortium name="The Broad Institute Genome Sequencing Center for Infectious Disease"/>
            <person name="Neafsey D."/>
            <person name="Hoffman S."/>
            <person name="Volkman S."/>
            <person name="Rosenthal P."/>
            <person name="Walker B."/>
            <person name="Young S.K."/>
            <person name="Zeng Q."/>
            <person name="Gargeya S."/>
            <person name="Fitzgerald M."/>
            <person name="Haas B."/>
            <person name="Abouelleil A."/>
            <person name="Allen A.W."/>
            <person name="Alvarado L."/>
            <person name="Arachchi H.M."/>
            <person name="Berlin A.M."/>
            <person name="Chapman S.B."/>
            <person name="Gainer-Dewar J."/>
            <person name="Goldberg J."/>
            <person name="Griggs A."/>
            <person name="Gujja S."/>
            <person name="Hansen M."/>
            <person name="Howarth C."/>
            <person name="Imamovic A."/>
            <person name="Ireland A."/>
            <person name="Larimer J."/>
            <person name="McCowan C."/>
            <person name="Murphy C."/>
            <person name="Pearson M."/>
            <person name="Poon T.W."/>
            <person name="Priest M."/>
            <person name="Roberts A."/>
            <person name="Saif S."/>
            <person name="Shea T."/>
            <person name="Sisk P."/>
            <person name="Sykes S."/>
            <person name="Wortman J."/>
            <person name="Nusbaum C."/>
            <person name="Birren B."/>
        </authorList>
    </citation>
    <scope>NUCLEOTIDE SEQUENCE [LARGE SCALE GENOMIC DNA]</scope>
    <source>
        <strain evidence="4">Tanzania (2000708)</strain>
    </source>
</reference>
<evidence type="ECO:0000256" key="2">
    <source>
        <dbReference type="SAM" id="SignalP"/>
    </source>
</evidence>
<evidence type="ECO:0000256" key="1">
    <source>
        <dbReference type="SAM" id="Phobius"/>
    </source>
</evidence>
<evidence type="ECO:0000313" key="3">
    <source>
        <dbReference type="EMBL" id="ETW33747.1"/>
    </source>
</evidence>
<protein>
    <submittedName>
        <fullName evidence="3">Uncharacterized protein</fullName>
    </submittedName>
</protein>
<dbReference type="EMBL" id="KI926561">
    <property type="protein sequence ID" value="ETW33747.1"/>
    <property type="molecule type" value="Genomic_DNA"/>
</dbReference>